<evidence type="ECO:0000256" key="2">
    <source>
        <dbReference type="SAM" id="Phobius"/>
    </source>
</evidence>
<feature type="transmembrane region" description="Helical" evidence="2">
    <location>
        <begin position="36"/>
        <end position="55"/>
    </location>
</feature>
<dbReference type="WBParaSite" id="ALUE_0000101001-mRNA-1">
    <property type="protein sequence ID" value="ALUE_0000101001-mRNA-1"/>
    <property type="gene ID" value="ALUE_0000101001"/>
</dbReference>
<keyword evidence="2" id="KW-0472">Membrane</keyword>
<evidence type="ECO:0000256" key="1">
    <source>
        <dbReference type="SAM" id="MobiDB-lite"/>
    </source>
</evidence>
<accession>A0A0M3HHL5</accession>
<name>A0A0M3HHL5_ASCLU</name>
<feature type="transmembrane region" description="Helical" evidence="2">
    <location>
        <begin position="86"/>
        <end position="106"/>
    </location>
</feature>
<feature type="region of interest" description="Disordered" evidence="1">
    <location>
        <begin position="1"/>
        <end position="29"/>
    </location>
</feature>
<sequence>NRGTSVNFRSTKSKRLPSEQREKSHPKVQPVKRLPLSVNASILLIFCMLGGLVYIGAGGQKTFIEAFFVTFNLVANLTMAEMPNDLNHILTLFYILIFVTFGNPLFRLH</sequence>
<keyword evidence="2" id="KW-1133">Transmembrane helix</keyword>
<evidence type="ECO:0000313" key="3">
    <source>
        <dbReference type="Proteomes" id="UP000036681"/>
    </source>
</evidence>
<feature type="compositionally biased region" description="Polar residues" evidence="1">
    <location>
        <begin position="1"/>
        <end position="10"/>
    </location>
</feature>
<organism evidence="3 4">
    <name type="scientific">Ascaris lumbricoides</name>
    <name type="common">Giant roundworm</name>
    <dbReference type="NCBI Taxonomy" id="6252"/>
    <lineage>
        <taxon>Eukaryota</taxon>
        <taxon>Metazoa</taxon>
        <taxon>Ecdysozoa</taxon>
        <taxon>Nematoda</taxon>
        <taxon>Chromadorea</taxon>
        <taxon>Rhabditida</taxon>
        <taxon>Spirurina</taxon>
        <taxon>Ascaridomorpha</taxon>
        <taxon>Ascaridoidea</taxon>
        <taxon>Ascarididae</taxon>
        <taxon>Ascaris</taxon>
    </lineage>
</organism>
<dbReference type="Proteomes" id="UP000036681">
    <property type="component" value="Unplaced"/>
</dbReference>
<reference evidence="4" key="1">
    <citation type="submission" date="2017-02" db="UniProtKB">
        <authorList>
            <consortium name="WormBaseParasite"/>
        </authorList>
    </citation>
    <scope>IDENTIFICATION</scope>
</reference>
<keyword evidence="3" id="KW-1185">Reference proteome</keyword>
<protein>
    <submittedName>
        <fullName evidence="4">Ion_trans_2 domain-containing protein</fullName>
    </submittedName>
</protein>
<evidence type="ECO:0000313" key="4">
    <source>
        <dbReference type="WBParaSite" id="ALUE_0000101001-mRNA-1"/>
    </source>
</evidence>
<feature type="compositionally biased region" description="Basic and acidic residues" evidence="1">
    <location>
        <begin position="16"/>
        <end position="25"/>
    </location>
</feature>
<keyword evidence="2" id="KW-0812">Transmembrane</keyword>
<proteinExistence type="predicted"/>
<dbReference type="AlphaFoldDB" id="A0A0M3HHL5"/>